<dbReference type="Pfam" id="PF00642">
    <property type="entry name" value="zf-CCCH"/>
    <property type="match status" value="2"/>
</dbReference>
<dbReference type="InterPro" id="IPR000571">
    <property type="entry name" value="Znf_CCCH"/>
</dbReference>
<sequence>MTLSSYRNALLSGRYTYKMPPIAAARSGQNIRRTCKLMNDISTSPTTATKIPATTIAATITTTTITTAPPPTTTTTTATVAAKTTTTTKAYGSGKNVQKVISSHLKNSRLYKTELCRTWVDCGRCNYGDKCQYAHGEGDRKPVQRHRKYKTEFCLSFHQVGYCPYGPRCNFIHNEEQSQIGRNQINCNGNNKMNVSNCSSNNSNNDLTATTTTTATVTPTAAAAGAATITAVTATATTTLTFGIWQPYCNSMGDSPAPSSACSSTDSSIGSASPSVDFDENICSAIVATNGWNTFGTKFNNNNMYHFNWPSTIAIATTATTTTTPPPLPPSPPPARTTVTTTAAVTTTGTETVTVTTAQALPLQTQPILDSALFNDLLELTIDEKKTKKKTIITKTVSDSTTVTCASSGRLPVFVQLSNPSSASWNKWFELLSDE</sequence>
<keyword evidence="2" id="KW-0677">Repeat</keyword>
<reference evidence="6" key="1">
    <citation type="journal article" date="2007" name="Science">
        <title>Draft genome of the filarial nematode parasite Brugia malayi.</title>
        <authorList>
            <person name="Ghedin E."/>
            <person name="Wang S."/>
            <person name="Spiro D."/>
            <person name="Caler E."/>
            <person name="Zhao Q."/>
            <person name="Crabtree J."/>
            <person name="Allen J.E."/>
            <person name="Delcher A.L."/>
            <person name="Guiliano D.B."/>
            <person name="Miranda-Saavedra D."/>
            <person name="Angiuoli S.V."/>
            <person name="Creasy T."/>
            <person name="Amedeo P."/>
            <person name="Haas B."/>
            <person name="El-Sayed N.M."/>
            <person name="Wortman J.R."/>
            <person name="Feldblyum T."/>
            <person name="Tallon L."/>
            <person name="Schatz M."/>
            <person name="Shumway M."/>
            <person name="Koo H."/>
            <person name="Salzberg S.L."/>
            <person name="Schobel S."/>
            <person name="Pertea M."/>
            <person name="Pop M."/>
            <person name="White O."/>
            <person name="Barton G.J."/>
            <person name="Carlow C.K."/>
            <person name="Crawford M.J."/>
            <person name="Daub J."/>
            <person name="Dimmic M.W."/>
            <person name="Estes C.F."/>
            <person name="Foster J.M."/>
            <person name="Ganatra M."/>
            <person name="Gregory W.F."/>
            <person name="Johnson N.M."/>
            <person name="Jin J."/>
            <person name="Komuniecki R."/>
            <person name="Korf I."/>
            <person name="Kumar S."/>
            <person name="Laney S."/>
            <person name="Li B.W."/>
            <person name="Li W."/>
            <person name="Lindblom T.H."/>
            <person name="Lustigman S."/>
            <person name="Ma D."/>
            <person name="Maina C.V."/>
            <person name="Martin D.M."/>
            <person name="McCarter J.P."/>
            <person name="McReynolds L."/>
            <person name="Mitreva M."/>
            <person name="Nutman T.B."/>
            <person name="Parkinson J."/>
            <person name="Peregrin-Alvarez J.M."/>
            <person name="Poole C."/>
            <person name="Ren Q."/>
            <person name="Saunders L."/>
            <person name="Sluder A.E."/>
            <person name="Smith K."/>
            <person name="Stanke M."/>
            <person name="Unnasch T.R."/>
            <person name="Ware J."/>
            <person name="Wei A.D."/>
            <person name="Weil G."/>
            <person name="Williams D.J."/>
            <person name="Zhang Y."/>
            <person name="Williams S.A."/>
            <person name="Fraser-Liggett C."/>
            <person name="Slatko B."/>
            <person name="Blaxter M.L."/>
            <person name="Scott A.L."/>
        </authorList>
    </citation>
    <scope>NUCLEOTIDE SEQUENCE</scope>
    <source>
        <strain evidence="6">FR3</strain>
    </source>
</reference>
<feature type="domain" description="C3H1-type" evidence="5">
    <location>
        <begin position="148"/>
        <end position="176"/>
    </location>
</feature>
<dbReference type="AlphaFoldDB" id="A0A8L7TKZ5"/>
<dbReference type="PANTHER" id="PTHR12547:SF18">
    <property type="entry name" value="PROTEIN TIS11"/>
    <property type="match status" value="1"/>
</dbReference>
<dbReference type="FunFam" id="4.10.1000.10:FF:000001">
    <property type="entry name" value="zinc finger CCCH domain-containing protein 15-like"/>
    <property type="match status" value="1"/>
</dbReference>
<dbReference type="GO" id="GO:0008270">
    <property type="term" value="F:zinc ion binding"/>
    <property type="evidence" value="ECO:0007669"/>
    <property type="project" value="UniProtKB-KW"/>
</dbReference>
<feature type="domain" description="C3H1-type" evidence="5">
    <location>
        <begin position="110"/>
        <end position="138"/>
    </location>
</feature>
<dbReference type="Proteomes" id="UP000006672">
    <property type="component" value="Unassembled WGS sequence"/>
</dbReference>
<dbReference type="FunFam" id="4.10.1000.10:FF:000002">
    <property type="entry name" value="Zinc finger protein 36, C3H1 type-like 1"/>
    <property type="match status" value="1"/>
</dbReference>
<keyword evidence="6" id="KW-1185">Reference proteome</keyword>
<dbReference type="PANTHER" id="PTHR12547">
    <property type="entry name" value="CCCH ZINC FINGER/TIS11-RELATED"/>
    <property type="match status" value="1"/>
</dbReference>
<protein>
    <submittedName>
        <fullName evidence="7">Salivary glue protein Sgs-3, putative</fullName>
    </submittedName>
</protein>
<evidence type="ECO:0000259" key="5">
    <source>
        <dbReference type="PROSITE" id="PS50103"/>
    </source>
</evidence>
<dbReference type="InterPro" id="IPR036855">
    <property type="entry name" value="Znf_CCCH_sf"/>
</dbReference>
<dbReference type="InterPro" id="IPR045877">
    <property type="entry name" value="ZFP36-like"/>
</dbReference>
<proteinExistence type="predicted"/>
<evidence type="ECO:0000256" key="4">
    <source>
        <dbReference type="ARBA" id="ARBA00022833"/>
    </source>
</evidence>
<reference evidence="7" key="2">
    <citation type="submission" date="2022-04" db="UniProtKB">
        <authorList>
            <consortium name="WormBaseParasite"/>
        </authorList>
    </citation>
    <scope>IDENTIFICATION</scope>
</reference>
<evidence type="ECO:0000256" key="3">
    <source>
        <dbReference type="ARBA" id="ARBA00022771"/>
    </source>
</evidence>
<dbReference type="SUPFAM" id="SSF90229">
    <property type="entry name" value="CCCH zinc finger"/>
    <property type="match status" value="2"/>
</dbReference>
<dbReference type="SMART" id="SM00356">
    <property type="entry name" value="ZnF_C3H1"/>
    <property type="match status" value="2"/>
</dbReference>
<evidence type="ECO:0000313" key="6">
    <source>
        <dbReference type="Proteomes" id="UP000006672"/>
    </source>
</evidence>
<evidence type="ECO:0000256" key="1">
    <source>
        <dbReference type="ARBA" id="ARBA00022723"/>
    </source>
</evidence>
<dbReference type="Gene3D" id="4.10.1000.10">
    <property type="entry name" value="Zinc finger, CCCH-type"/>
    <property type="match status" value="2"/>
</dbReference>
<keyword evidence="3" id="KW-0863">Zinc-finger</keyword>
<keyword evidence="4" id="KW-0862">Zinc</keyword>
<evidence type="ECO:0000256" key="2">
    <source>
        <dbReference type="ARBA" id="ARBA00022737"/>
    </source>
</evidence>
<dbReference type="GO" id="GO:0043186">
    <property type="term" value="C:P granule"/>
    <property type="evidence" value="ECO:0007669"/>
    <property type="project" value="UniProtKB-ARBA"/>
</dbReference>
<accession>A0A8L7TKZ5</accession>
<dbReference type="GO" id="GO:0003729">
    <property type="term" value="F:mRNA binding"/>
    <property type="evidence" value="ECO:0007669"/>
    <property type="project" value="InterPro"/>
</dbReference>
<keyword evidence="1" id="KW-0479">Metal-binding</keyword>
<name>A0A8L7TKZ5_BRUMA</name>
<evidence type="ECO:0000313" key="7">
    <source>
        <dbReference type="WBParaSite" id="Bm9130.1"/>
    </source>
</evidence>
<organism evidence="6 7">
    <name type="scientific">Brugia malayi</name>
    <name type="common">Filarial nematode worm</name>
    <dbReference type="NCBI Taxonomy" id="6279"/>
    <lineage>
        <taxon>Eukaryota</taxon>
        <taxon>Metazoa</taxon>
        <taxon>Ecdysozoa</taxon>
        <taxon>Nematoda</taxon>
        <taxon>Chromadorea</taxon>
        <taxon>Rhabditida</taxon>
        <taxon>Spirurina</taxon>
        <taxon>Spiruromorpha</taxon>
        <taxon>Filarioidea</taxon>
        <taxon>Onchocercidae</taxon>
        <taxon>Brugia</taxon>
    </lineage>
</organism>
<dbReference type="WBParaSite" id="Bm9130.1">
    <property type="protein sequence ID" value="Bm9130.1"/>
    <property type="gene ID" value="WBGene00229391"/>
</dbReference>
<dbReference type="PROSITE" id="PS50103">
    <property type="entry name" value="ZF_C3H1"/>
    <property type="match status" value="2"/>
</dbReference>